<sequence length="655" mass="73307">MGCVHSRVEKEETVWRCRERKRFMKQLLSCRSELAAAHMAYLQSLRNTGATLRQFTEAESEFFGNSPPRVALPPSPPPPPPPPPLPPSPPPPPQQNTCKKVMVVDERSSNDDDDDSSIGIDTDDDDNVSCMPPPLPIHSLDWDFWDPFGIPSGSNSSSLIMLKKADGMSMQGVVEEEKWAETITEFEDEEGEKKFEGSGADVALILAKDKSPSRELTDDSSSTVSRITKETDAAVVLWRSKKTLTGIVKEIDDYFLKAAAGGSDLLVLLESSHGHNLESNFKNTKGRTSKSAKVLSWNWSLKTPHSNRGACGQSYCESCKAGKHRTTLQKIYAEEEKLYKEVKEDELVKIQLKKMISLLDKLETTENDYTKSEKLRLDVETLQTQILSLQESINATCLSISKLRDEELYPQLVELTFGFLRMWRIMYECHQVQNHISQQANLLDNHPGTEPTTDSHRFATVQLENEVASWHASFCHLLKSLRSYAHVLNQWVRLTDCLPCCTNAPKSIKGIHSLCEEWQMALGQLPDKVAADSIKSLVSVIHSIVLQQNVELSQQKKSKRLENRLEKELNSINPALSTDPDNQPSSNNTKLEALKKRVEEEKAKYLSSICVSRAMTLNNLHASLPNVFQALMGFSIVCLQALDGIVQSAEAPTES</sequence>
<keyword evidence="5" id="KW-1185">Reference proteome</keyword>
<dbReference type="Proteomes" id="UP000233837">
    <property type="component" value="Unassembled WGS sequence"/>
</dbReference>
<dbReference type="InterPro" id="IPR006867">
    <property type="entry name" value="DUF632"/>
</dbReference>
<feature type="domain" description="DUF632" evidence="2">
    <location>
        <begin position="244"/>
        <end position="542"/>
    </location>
</feature>
<dbReference type="PANTHER" id="PTHR21450">
    <property type="entry name" value="PROTEIN ALTERED PHOSPHATE STARVATION RESPONSE 1"/>
    <property type="match status" value="1"/>
</dbReference>
<evidence type="ECO:0000259" key="2">
    <source>
        <dbReference type="Pfam" id="PF04782"/>
    </source>
</evidence>
<dbReference type="AlphaFoldDB" id="A0A2I0WK32"/>
<organism evidence="4 5">
    <name type="scientific">Dendrobium catenatum</name>
    <dbReference type="NCBI Taxonomy" id="906689"/>
    <lineage>
        <taxon>Eukaryota</taxon>
        <taxon>Viridiplantae</taxon>
        <taxon>Streptophyta</taxon>
        <taxon>Embryophyta</taxon>
        <taxon>Tracheophyta</taxon>
        <taxon>Spermatophyta</taxon>
        <taxon>Magnoliopsida</taxon>
        <taxon>Liliopsida</taxon>
        <taxon>Asparagales</taxon>
        <taxon>Orchidaceae</taxon>
        <taxon>Epidendroideae</taxon>
        <taxon>Malaxideae</taxon>
        <taxon>Dendrobiinae</taxon>
        <taxon>Dendrobium</taxon>
    </lineage>
</organism>
<dbReference type="InterPro" id="IPR006868">
    <property type="entry name" value="DUF630"/>
</dbReference>
<dbReference type="EMBL" id="KZ502564">
    <property type="protein sequence ID" value="PKU76012.1"/>
    <property type="molecule type" value="Genomic_DNA"/>
</dbReference>
<evidence type="ECO:0000313" key="4">
    <source>
        <dbReference type="EMBL" id="PKU76012.1"/>
    </source>
</evidence>
<evidence type="ECO:0000259" key="3">
    <source>
        <dbReference type="Pfam" id="PF04783"/>
    </source>
</evidence>
<reference evidence="4 5" key="1">
    <citation type="journal article" date="2016" name="Sci. Rep.">
        <title>The Dendrobium catenatum Lindl. genome sequence provides insights into polysaccharide synthase, floral development and adaptive evolution.</title>
        <authorList>
            <person name="Zhang G.Q."/>
            <person name="Xu Q."/>
            <person name="Bian C."/>
            <person name="Tsai W.C."/>
            <person name="Yeh C.M."/>
            <person name="Liu K.W."/>
            <person name="Yoshida K."/>
            <person name="Zhang L.S."/>
            <person name="Chang S.B."/>
            <person name="Chen F."/>
            <person name="Shi Y."/>
            <person name="Su Y.Y."/>
            <person name="Zhang Y.Q."/>
            <person name="Chen L.J."/>
            <person name="Yin Y."/>
            <person name="Lin M."/>
            <person name="Huang H."/>
            <person name="Deng H."/>
            <person name="Wang Z.W."/>
            <person name="Zhu S.L."/>
            <person name="Zhao X."/>
            <person name="Deng C."/>
            <person name="Niu S.C."/>
            <person name="Huang J."/>
            <person name="Wang M."/>
            <person name="Liu G.H."/>
            <person name="Yang H.J."/>
            <person name="Xiao X.J."/>
            <person name="Hsiao Y.Y."/>
            <person name="Wu W.L."/>
            <person name="Chen Y.Y."/>
            <person name="Mitsuda N."/>
            <person name="Ohme-Takagi M."/>
            <person name="Luo Y.B."/>
            <person name="Van de Peer Y."/>
            <person name="Liu Z.J."/>
        </authorList>
    </citation>
    <scope>NUCLEOTIDE SEQUENCE [LARGE SCALE GENOMIC DNA]</scope>
    <source>
        <tissue evidence="4">The whole plant</tissue>
    </source>
</reference>
<dbReference type="SUPFAM" id="SSF101447">
    <property type="entry name" value="Formin homology 2 domain (FH2 domain)"/>
    <property type="match status" value="1"/>
</dbReference>
<proteinExistence type="predicted"/>
<feature type="domain" description="DUF630" evidence="3">
    <location>
        <begin position="1"/>
        <end position="59"/>
    </location>
</feature>
<dbReference type="Pfam" id="PF04783">
    <property type="entry name" value="DUF630"/>
    <property type="match status" value="1"/>
</dbReference>
<dbReference type="OrthoDB" id="1919226at2759"/>
<gene>
    <name evidence="4" type="ORF">MA16_Dca006059</name>
</gene>
<accession>A0A2I0WK32</accession>
<feature type="region of interest" description="Disordered" evidence="1">
    <location>
        <begin position="60"/>
        <end position="129"/>
    </location>
</feature>
<evidence type="ECO:0008006" key="6">
    <source>
        <dbReference type="Google" id="ProtNLM"/>
    </source>
</evidence>
<dbReference type="PANTHER" id="PTHR21450:SF21">
    <property type="entry name" value="REDUCTASE SUBUNIT C, PUTATIVE (DUF630 AND DUF632)-RELATED"/>
    <property type="match status" value="1"/>
</dbReference>
<evidence type="ECO:0000313" key="5">
    <source>
        <dbReference type="Proteomes" id="UP000233837"/>
    </source>
</evidence>
<name>A0A2I0WK32_9ASPA</name>
<feature type="compositionally biased region" description="Pro residues" evidence="1">
    <location>
        <begin position="70"/>
        <end position="94"/>
    </location>
</feature>
<feature type="compositionally biased region" description="Acidic residues" evidence="1">
    <location>
        <begin position="111"/>
        <end position="127"/>
    </location>
</feature>
<evidence type="ECO:0000256" key="1">
    <source>
        <dbReference type="SAM" id="MobiDB-lite"/>
    </source>
</evidence>
<protein>
    <recommendedName>
        <fullName evidence="6">DUF632 domain-containing protein</fullName>
    </recommendedName>
</protein>
<dbReference type="Pfam" id="PF04782">
    <property type="entry name" value="DUF632"/>
    <property type="match status" value="1"/>
</dbReference>
<reference evidence="4 5" key="2">
    <citation type="journal article" date="2017" name="Nature">
        <title>The Apostasia genome and the evolution of orchids.</title>
        <authorList>
            <person name="Zhang G.Q."/>
            <person name="Liu K.W."/>
            <person name="Li Z."/>
            <person name="Lohaus R."/>
            <person name="Hsiao Y.Y."/>
            <person name="Niu S.C."/>
            <person name="Wang J.Y."/>
            <person name="Lin Y.C."/>
            <person name="Xu Q."/>
            <person name="Chen L.J."/>
            <person name="Yoshida K."/>
            <person name="Fujiwara S."/>
            <person name="Wang Z.W."/>
            <person name="Zhang Y.Q."/>
            <person name="Mitsuda N."/>
            <person name="Wang M."/>
            <person name="Liu G.H."/>
            <person name="Pecoraro L."/>
            <person name="Huang H.X."/>
            <person name="Xiao X.J."/>
            <person name="Lin M."/>
            <person name="Wu X.Y."/>
            <person name="Wu W.L."/>
            <person name="Chen Y.Y."/>
            <person name="Chang S.B."/>
            <person name="Sakamoto S."/>
            <person name="Ohme-Takagi M."/>
            <person name="Yagi M."/>
            <person name="Zeng S.J."/>
            <person name="Shen C.Y."/>
            <person name="Yeh C.M."/>
            <person name="Luo Y.B."/>
            <person name="Tsai W.C."/>
            <person name="Van de Peer Y."/>
            <person name="Liu Z.J."/>
        </authorList>
    </citation>
    <scope>NUCLEOTIDE SEQUENCE [LARGE SCALE GENOMIC DNA]</scope>
    <source>
        <tissue evidence="4">The whole plant</tissue>
    </source>
</reference>